<evidence type="ECO:0000256" key="2">
    <source>
        <dbReference type="ARBA" id="ARBA00022448"/>
    </source>
</evidence>
<keyword evidence="3 8" id="KW-0812">Transmembrane</keyword>
<proteinExistence type="inferred from homology"/>
<dbReference type="InterPro" id="IPR000515">
    <property type="entry name" value="MetI-like"/>
</dbReference>
<feature type="transmembrane region" description="Helical" evidence="8">
    <location>
        <begin position="384"/>
        <end position="401"/>
    </location>
</feature>
<keyword evidence="9" id="KW-0175">Coiled coil</keyword>
<feature type="transmembrane region" description="Helical" evidence="8">
    <location>
        <begin position="348"/>
        <end position="372"/>
    </location>
</feature>
<reference evidence="12" key="1">
    <citation type="submission" date="2020-05" db="EMBL/GenBank/DDBJ databases">
        <title>Frigoriglobus tundricola gen. nov., sp. nov., a psychrotolerant cellulolytic planctomycete of the family Gemmataceae with two divergent copies of 16S rRNA gene.</title>
        <authorList>
            <person name="Kulichevskaya I.S."/>
            <person name="Ivanova A.A."/>
            <person name="Naumoff D.G."/>
            <person name="Beletsky A.V."/>
            <person name="Rijpstra W.I.C."/>
            <person name="Sinninghe Damste J.S."/>
            <person name="Mardanov A.V."/>
            <person name="Ravin N.V."/>
            <person name="Dedysh S.N."/>
        </authorList>
    </citation>
    <scope>NUCLEOTIDE SEQUENCE [LARGE SCALE GENOMIC DNA]</scope>
    <source>
        <strain evidence="12">PL17</strain>
    </source>
</reference>
<feature type="transmembrane region" description="Helical" evidence="8">
    <location>
        <begin position="450"/>
        <end position="468"/>
    </location>
</feature>
<evidence type="ECO:0000259" key="10">
    <source>
        <dbReference type="PROSITE" id="PS50928"/>
    </source>
</evidence>
<feature type="domain" description="ABC transmembrane type-1" evidence="10">
    <location>
        <begin position="317"/>
        <end position="506"/>
    </location>
</feature>
<evidence type="ECO:0000256" key="8">
    <source>
        <dbReference type="RuleBase" id="RU363032"/>
    </source>
</evidence>
<dbReference type="InterPro" id="IPR035906">
    <property type="entry name" value="MetI-like_sf"/>
</dbReference>
<dbReference type="EMBL" id="CP053452">
    <property type="protein sequence ID" value="QJW97722.1"/>
    <property type="molecule type" value="Genomic_DNA"/>
</dbReference>
<evidence type="ECO:0000256" key="6">
    <source>
        <dbReference type="ARBA" id="ARBA00035642"/>
    </source>
</evidence>
<dbReference type="GO" id="GO:0031460">
    <property type="term" value="P:glycine betaine transport"/>
    <property type="evidence" value="ECO:0007669"/>
    <property type="project" value="UniProtKB-ARBA"/>
</dbReference>
<dbReference type="Gene3D" id="3.40.190.10">
    <property type="entry name" value="Periplasmic binding protein-like II"/>
    <property type="match status" value="1"/>
</dbReference>
<dbReference type="FunFam" id="1.10.3720.10:FF:000001">
    <property type="entry name" value="Glycine betaine ABC transporter, permease"/>
    <property type="match status" value="1"/>
</dbReference>
<dbReference type="InterPro" id="IPR051204">
    <property type="entry name" value="ABC_transp_perm/SBD"/>
</dbReference>
<dbReference type="KEGG" id="ftj:FTUN_5300"/>
<evidence type="ECO:0000256" key="3">
    <source>
        <dbReference type="ARBA" id="ARBA00022692"/>
    </source>
</evidence>
<gene>
    <name evidence="11" type="ORF">FTUN_5300</name>
</gene>
<comment type="similarity">
    <text evidence="6">In the C-terminal section; belongs to the OsmX family.</text>
</comment>
<evidence type="ECO:0000313" key="12">
    <source>
        <dbReference type="Proteomes" id="UP000503447"/>
    </source>
</evidence>
<dbReference type="PANTHER" id="PTHR30177:SF4">
    <property type="entry name" value="OSMOPROTECTANT IMPORT PERMEASE PROTEIN OSMW"/>
    <property type="match status" value="1"/>
</dbReference>
<evidence type="ECO:0000256" key="7">
    <source>
        <dbReference type="ARBA" id="ARBA00035652"/>
    </source>
</evidence>
<dbReference type="Proteomes" id="UP000503447">
    <property type="component" value="Chromosome"/>
</dbReference>
<keyword evidence="2 8" id="KW-0813">Transport</keyword>
<evidence type="ECO:0000256" key="9">
    <source>
        <dbReference type="SAM" id="Coils"/>
    </source>
</evidence>
<dbReference type="InterPro" id="IPR007210">
    <property type="entry name" value="ABC_Gly_betaine_transp_sub-bd"/>
</dbReference>
<protein>
    <submittedName>
        <fullName evidence="11">Amino acid ABC transporter permease</fullName>
    </submittedName>
</protein>
<evidence type="ECO:0000256" key="4">
    <source>
        <dbReference type="ARBA" id="ARBA00022989"/>
    </source>
</evidence>
<dbReference type="PROSITE" id="PS50928">
    <property type="entry name" value="ABC_TM1"/>
    <property type="match status" value="1"/>
</dbReference>
<dbReference type="CDD" id="cd06261">
    <property type="entry name" value="TM_PBP2"/>
    <property type="match status" value="1"/>
</dbReference>
<feature type="transmembrane region" description="Helical" evidence="8">
    <location>
        <begin position="321"/>
        <end position="342"/>
    </location>
</feature>
<comment type="similarity">
    <text evidence="8">Belongs to the binding-protein-dependent transport system permease family.</text>
</comment>
<evidence type="ECO:0000313" key="11">
    <source>
        <dbReference type="EMBL" id="QJW97722.1"/>
    </source>
</evidence>
<name>A0A6M5YXP2_9BACT</name>
<keyword evidence="4 8" id="KW-1133">Transmembrane helix</keyword>
<evidence type="ECO:0000256" key="1">
    <source>
        <dbReference type="ARBA" id="ARBA00004651"/>
    </source>
</evidence>
<organism evidence="11 12">
    <name type="scientific">Frigoriglobus tundricola</name>
    <dbReference type="NCBI Taxonomy" id="2774151"/>
    <lineage>
        <taxon>Bacteria</taxon>
        <taxon>Pseudomonadati</taxon>
        <taxon>Planctomycetota</taxon>
        <taxon>Planctomycetia</taxon>
        <taxon>Gemmatales</taxon>
        <taxon>Gemmataceae</taxon>
        <taxon>Frigoriglobus</taxon>
    </lineage>
</organism>
<keyword evidence="5 8" id="KW-0472">Membrane</keyword>
<dbReference type="PANTHER" id="PTHR30177">
    <property type="entry name" value="GLYCINE BETAINE/L-PROLINE TRANSPORT SYSTEM PERMEASE PROTEIN PROW"/>
    <property type="match status" value="1"/>
</dbReference>
<dbReference type="SUPFAM" id="SSF53850">
    <property type="entry name" value="Periplasmic binding protein-like II"/>
    <property type="match status" value="1"/>
</dbReference>
<dbReference type="Pfam" id="PF04069">
    <property type="entry name" value="OpuAC"/>
    <property type="match status" value="1"/>
</dbReference>
<dbReference type="AlphaFoldDB" id="A0A6M5YXP2"/>
<dbReference type="Gene3D" id="3.40.190.120">
    <property type="entry name" value="Osmoprotection protein (prox), domain 2"/>
    <property type="match status" value="1"/>
</dbReference>
<evidence type="ECO:0000256" key="5">
    <source>
        <dbReference type="ARBA" id="ARBA00023136"/>
    </source>
</evidence>
<dbReference type="Gene3D" id="1.10.3720.10">
    <property type="entry name" value="MetI-like"/>
    <property type="match status" value="1"/>
</dbReference>
<sequence length="513" mass="54725">MKTAAHCTTTTTTPDAYRVVPALLSVSLVFAVFLVPGCAGPKQKPVAIGAKKFTESLILAEMGAQLVRAGGTAARRDDLGGTPALWLALTQGDIDAYVEYTGTITREILKADPPDLDAALAPHGVRASKSLGFRNNYALAMRKDVAAAKGIATISDLRAHPALRLRFIPEFLDRADGWPGLKRHYDLPQTDVKGMVHTLAYRGLVEKALDVTEVYTTDGEIAQYDLLVLADDRNFFPAYEAVWLYRADLDARHPKAAEQLRRLEGRISEAEMQQMNSEVQVQKTDEGRVAGAFLSRALGIADERADGTLAGRVLETTYEHLLLVVPSLLAAVLVAVPLGVIAARRPGLGQGVLAATGILQTIPSLAVLLFMIPVMKWLIDEGTGAPPAIAALFLYSLLPIVRNTYAGLTGIPASLRESAQALGLPAWAVLWRVELPLAAPTILAGVRTAAVINVGTATLGGFIGAGGYGRPILRGLDKYDVPLMLEGAIPAAVLALVIETLFGLVERLVARRG</sequence>
<feature type="coiled-coil region" evidence="9">
    <location>
        <begin position="253"/>
        <end position="280"/>
    </location>
</feature>
<accession>A0A6M5YXP2</accession>
<dbReference type="RefSeq" id="WP_171473041.1">
    <property type="nucleotide sequence ID" value="NZ_CP053452.2"/>
</dbReference>
<keyword evidence="12" id="KW-1185">Reference proteome</keyword>
<feature type="transmembrane region" description="Helical" evidence="8">
    <location>
        <begin position="488"/>
        <end position="509"/>
    </location>
</feature>
<dbReference type="SUPFAM" id="SSF161098">
    <property type="entry name" value="MetI-like"/>
    <property type="match status" value="1"/>
</dbReference>
<feature type="transmembrane region" description="Helical" evidence="8">
    <location>
        <begin position="16"/>
        <end position="35"/>
    </location>
</feature>
<dbReference type="GO" id="GO:0022857">
    <property type="term" value="F:transmembrane transporter activity"/>
    <property type="evidence" value="ECO:0007669"/>
    <property type="project" value="InterPro"/>
</dbReference>
<comment type="subcellular location">
    <subcellularLocation>
        <location evidence="1 8">Cell membrane</location>
        <topology evidence="1 8">Multi-pass membrane protein</topology>
    </subcellularLocation>
</comment>
<comment type="similarity">
    <text evidence="7">In the N-terminal section; belongs to the binding-protein-dependent transport system permease family.</text>
</comment>
<dbReference type="GO" id="GO:0043190">
    <property type="term" value="C:ATP-binding cassette (ABC) transporter complex"/>
    <property type="evidence" value="ECO:0007669"/>
    <property type="project" value="InterPro"/>
</dbReference>
<dbReference type="Pfam" id="PF00528">
    <property type="entry name" value="BPD_transp_1"/>
    <property type="match status" value="1"/>
</dbReference>